<dbReference type="AlphaFoldDB" id="A0A7K4EHJ3"/>
<dbReference type="EMBL" id="AMWJ02000002">
    <property type="protein sequence ID" value="NNJ17104.1"/>
    <property type="molecule type" value="Genomic_DNA"/>
</dbReference>
<evidence type="ECO:0000313" key="1">
    <source>
        <dbReference type="EMBL" id="NNJ17104.1"/>
    </source>
</evidence>
<accession>A0A7K4EHJ3</accession>
<keyword evidence="2" id="KW-1185">Reference proteome</keyword>
<sequence>MAGELKVQINIGGAVEPVLGQVFDLVEAQVVRIESLALRIGEALRRATEQALPLASALRMTNDAAAESAQKWQASLGEIGKRLSTQLETLPRLTKSYEELGKAMGAVRFPAAGQSSGREDAQERVNDASRTVLQSADGAVDRFATYEGIVSKLVIQGEKDPAQREAQRARIEAQIGRMTYGTSLSKTEAASQLLGMFDAGMGLNALVPEGRLAARFSDGQQVSEGVTAGLFRTLSPGQGSDGLERLLNTLVGQAGAGSLGISQTAEAITRLLPQVGGDPQDAIRLSAILQQESGKTGNYNDIVSNSKALFLEYQRERGNSAADMGRYGQAFMPSSAKGPTPNYIENDLADRRQTLEWQGKAQQSAYDGVSVAVGDALAPLYSQWTSLMTTGANILGMVVEQLGGVVTVLGGVVVGGPLW</sequence>
<organism evidence="1 2">
    <name type="scientific">Pseudomonas bharatica CSV86</name>
    <dbReference type="NCBI Taxonomy" id="1005395"/>
    <lineage>
        <taxon>Bacteria</taxon>
        <taxon>Pseudomonadati</taxon>
        <taxon>Pseudomonadota</taxon>
        <taxon>Gammaproteobacteria</taxon>
        <taxon>Pseudomonadales</taxon>
        <taxon>Pseudomonadaceae</taxon>
        <taxon>Pseudomonas</taxon>
        <taxon>Pseudomonas bharatica</taxon>
    </lineage>
</organism>
<proteinExistence type="predicted"/>
<name>A0A7K4EHJ3_9PSED</name>
<gene>
    <name evidence="1" type="ORF">CSV86_018935</name>
</gene>
<reference evidence="1 2" key="1">
    <citation type="journal article" date="2013" name="Genome Announc.">
        <title>Genome Sequence of Naphthalene-Degrading Soil Bacterium Pseudomonas putida CSV86.</title>
        <authorList>
            <person name="Phale P.S."/>
            <person name="Paliwal V."/>
            <person name="Raju S.C."/>
            <person name="Modak A."/>
            <person name="Purohit H.J."/>
        </authorList>
    </citation>
    <scope>NUCLEOTIDE SEQUENCE [LARGE SCALE GENOMIC DNA]</scope>
    <source>
        <strain evidence="1 2">CSV86</strain>
    </source>
</reference>
<dbReference type="Proteomes" id="UP000010448">
    <property type="component" value="Unassembled WGS sequence"/>
</dbReference>
<evidence type="ECO:0008006" key="3">
    <source>
        <dbReference type="Google" id="ProtNLM"/>
    </source>
</evidence>
<comment type="caution">
    <text evidence="1">The sequence shown here is derived from an EMBL/GenBank/DDBJ whole genome shotgun (WGS) entry which is preliminary data.</text>
</comment>
<protein>
    <recommendedName>
        <fullName evidence="3">Phage tail tape measure protein</fullName>
    </recommendedName>
</protein>
<evidence type="ECO:0000313" key="2">
    <source>
        <dbReference type="Proteomes" id="UP000010448"/>
    </source>
</evidence>
<dbReference type="RefSeq" id="WP_170394941.1">
    <property type="nucleotide sequence ID" value="NZ_AMWJ02000002.1"/>
</dbReference>